<evidence type="ECO:0000313" key="2">
    <source>
        <dbReference type="Proteomes" id="UP000053342"/>
    </source>
</evidence>
<evidence type="ECO:0000313" key="1">
    <source>
        <dbReference type="EMBL" id="KIW38916.1"/>
    </source>
</evidence>
<gene>
    <name evidence="1" type="ORF">PV06_08739</name>
</gene>
<sequence length="657" mass="73191">MAARSRFLPEIRAHDKKDGFVPARAYTSKLGSWRFLRRRRTILAILGICFLYLFFKNMPTDLPPVSERYDSRFGRLSPGLQQQQAWQSQEQTGIGKDNNYEGPIVFLHLGKSLRRVSATRDSKGSILFAVSRLESIPRILPVACSMAQYNRTRVQVAFMGRSIASWADIKALNGIPRDDCDVLLHDARPDFPALSSETRLDVSARASLGHIHSYAQLSAVLVGDDDFEAGYFVKALREKSNALGLSLIALPAGGLGSLSWVSSLGAASLNHVSKIHVDIVIQAQPESSASLIRLLRSIKEADYSGWAVPRLIIELPADVDPFLSDYISRFQWPSDDSSGNTKLVVRRRVDKNVLSPAQASLRTIESFFPLTPAESHVLLLSPRAELSPSYFQLLMYTLLEYKYAAKRTDLANRLIGFSLDLPTHAPDLETEAPWTSSRLNEPLVLWQVPNTNAALYFGERWAELRSFLSLRLELDADLSGKVPSTPTMSHEFPSWLQSMLEMMRARDYWMMYPNYAATRGSAAVTMHRELPTSPEEYMQDQSGQQATEANGLQMAAEQVLTANDEVKRLTRKEHRPHPASLVAPLLESMSLEMRQSNLVDAMPLISYSGVKIEWEESGASAWQFAKDFAQTVGGCASYDPGHQGSGSVESLFCLAGR</sequence>
<name>A0A0D2AFH3_9EURO</name>
<organism evidence="1 2">
    <name type="scientific">Exophiala oligosperma</name>
    <dbReference type="NCBI Taxonomy" id="215243"/>
    <lineage>
        <taxon>Eukaryota</taxon>
        <taxon>Fungi</taxon>
        <taxon>Dikarya</taxon>
        <taxon>Ascomycota</taxon>
        <taxon>Pezizomycotina</taxon>
        <taxon>Eurotiomycetes</taxon>
        <taxon>Chaetothyriomycetidae</taxon>
        <taxon>Chaetothyriales</taxon>
        <taxon>Herpotrichiellaceae</taxon>
        <taxon>Exophiala</taxon>
    </lineage>
</organism>
<dbReference type="AlphaFoldDB" id="A0A0D2AFH3"/>
<accession>A0A0D2AFH3</accession>
<dbReference type="Proteomes" id="UP000053342">
    <property type="component" value="Unassembled WGS sequence"/>
</dbReference>
<dbReference type="STRING" id="215243.A0A0D2AFH3"/>
<dbReference type="OrthoDB" id="5397682at2759"/>
<protein>
    <submittedName>
        <fullName evidence="1">Uncharacterized protein</fullName>
    </submittedName>
</protein>
<dbReference type="EMBL" id="KN847340">
    <property type="protein sequence ID" value="KIW38916.1"/>
    <property type="molecule type" value="Genomic_DNA"/>
</dbReference>
<proteinExistence type="predicted"/>
<dbReference type="HOGENOM" id="CLU_018583_0_0_1"/>
<reference evidence="1 2" key="1">
    <citation type="submission" date="2015-01" db="EMBL/GenBank/DDBJ databases">
        <title>The Genome Sequence of Exophiala oligosperma CBS72588.</title>
        <authorList>
            <consortium name="The Broad Institute Genomics Platform"/>
            <person name="Cuomo C."/>
            <person name="de Hoog S."/>
            <person name="Gorbushina A."/>
            <person name="Stielow B."/>
            <person name="Teixiera M."/>
            <person name="Abouelleil A."/>
            <person name="Chapman S.B."/>
            <person name="Priest M."/>
            <person name="Young S.K."/>
            <person name="Wortman J."/>
            <person name="Nusbaum C."/>
            <person name="Birren B."/>
        </authorList>
    </citation>
    <scope>NUCLEOTIDE SEQUENCE [LARGE SCALE GENOMIC DNA]</scope>
    <source>
        <strain evidence="1 2">CBS 72588</strain>
    </source>
</reference>
<keyword evidence="2" id="KW-1185">Reference proteome</keyword>
<dbReference type="GeneID" id="27360813"/>
<dbReference type="PANTHER" id="PTHR33604">
    <property type="entry name" value="OSJNBA0004B13.7 PROTEIN"/>
    <property type="match status" value="1"/>
</dbReference>
<dbReference type="VEuPathDB" id="FungiDB:PV06_08739"/>
<dbReference type="PANTHER" id="PTHR33604:SF3">
    <property type="entry name" value="OSJNBA0004B13.7 PROTEIN"/>
    <property type="match status" value="1"/>
</dbReference>
<dbReference type="RefSeq" id="XP_016259132.1">
    <property type="nucleotide sequence ID" value="XM_016410110.1"/>
</dbReference>